<accession>A0A4R7F8D2</accession>
<dbReference type="AlphaFoldDB" id="A0A4R7F8D2"/>
<dbReference type="Pfam" id="PF08534">
    <property type="entry name" value="Redoxin"/>
    <property type="match status" value="1"/>
</dbReference>
<gene>
    <name evidence="3" type="ORF">C8P70_10187</name>
</gene>
<organism evidence="3 4">
    <name type="scientific">Myroides indicus</name>
    <dbReference type="NCBI Taxonomy" id="1323422"/>
    <lineage>
        <taxon>Bacteria</taxon>
        <taxon>Pseudomonadati</taxon>
        <taxon>Bacteroidota</taxon>
        <taxon>Flavobacteriia</taxon>
        <taxon>Flavobacteriales</taxon>
        <taxon>Flavobacteriaceae</taxon>
        <taxon>Myroides</taxon>
    </lineage>
</organism>
<feature type="domain" description="Thioredoxin" evidence="2">
    <location>
        <begin position="46"/>
        <end position="186"/>
    </location>
</feature>
<dbReference type="GO" id="GO:0016491">
    <property type="term" value="F:oxidoreductase activity"/>
    <property type="evidence" value="ECO:0007669"/>
    <property type="project" value="InterPro"/>
</dbReference>
<dbReference type="InterPro" id="IPR050553">
    <property type="entry name" value="Thioredoxin_ResA/DsbE_sf"/>
</dbReference>
<reference evidence="3 4" key="1">
    <citation type="submission" date="2019-03" db="EMBL/GenBank/DDBJ databases">
        <title>Genomic Encyclopedia of Archaeal and Bacterial Type Strains, Phase II (KMG-II): from individual species to whole genera.</title>
        <authorList>
            <person name="Goeker M."/>
        </authorList>
    </citation>
    <scope>NUCLEOTIDE SEQUENCE [LARGE SCALE GENOMIC DNA]</scope>
    <source>
        <strain evidence="3 4">DSM 28213</strain>
    </source>
</reference>
<keyword evidence="3" id="KW-0413">Isomerase</keyword>
<name>A0A4R7F8D2_9FLAO</name>
<keyword evidence="4" id="KW-1185">Reference proteome</keyword>
<evidence type="ECO:0000313" key="4">
    <source>
        <dbReference type="Proteomes" id="UP000295215"/>
    </source>
</evidence>
<dbReference type="PROSITE" id="PS51352">
    <property type="entry name" value="THIOREDOXIN_2"/>
    <property type="match status" value="1"/>
</dbReference>
<protein>
    <submittedName>
        <fullName evidence="3">Thiol-disulfide isomerase/thioredoxin</fullName>
    </submittedName>
</protein>
<dbReference type="RefSeq" id="WP_133711377.1">
    <property type="nucleotide sequence ID" value="NZ_SOAG01000001.1"/>
</dbReference>
<dbReference type="CDD" id="cd02966">
    <property type="entry name" value="TlpA_like_family"/>
    <property type="match status" value="1"/>
</dbReference>
<proteinExistence type="predicted"/>
<dbReference type="GO" id="GO:0016853">
    <property type="term" value="F:isomerase activity"/>
    <property type="evidence" value="ECO:0007669"/>
    <property type="project" value="UniProtKB-KW"/>
</dbReference>
<sequence>MKIRYNKKAMFTYILVTLVGFCFTGCHSKANNKNVNQTEVQTNTTSLPESSGNEVVFKDKNGKTISLSSLKGKVVFINFWATWCPPCIQEMPSIDKLKQSFYGKDDIIFLMVDVDNNIEKSTAFMEKKKYDLPVYVPASNIPSDYLGSAIPTTVILDKNGNMVTRIEGGRDYTNPEIIKVLNELIDNN</sequence>
<dbReference type="PANTHER" id="PTHR42852:SF17">
    <property type="entry name" value="THIOREDOXIN-LIKE PROTEIN HI_1115"/>
    <property type="match status" value="1"/>
</dbReference>
<dbReference type="PANTHER" id="PTHR42852">
    <property type="entry name" value="THIOL:DISULFIDE INTERCHANGE PROTEIN DSBE"/>
    <property type="match status" value="1"/>
</dbReference>
<evidence type="ECO:0000259" key="2">
    <source>
        <dbReference type="PROSITE" id="PS51352"/>
    </source>
</evidence>
<dbReference type="SUPFAM" id="SSF52833">
    <property type="entry name" value="Thioredoxin-like"/>
    <property type="match status" value="1"/>
</dbReference>
<dbReference type="OrthoDB" id="9815205at2"/>
<dbReference type="Gene3D" id="3.40.30.10">
    <property type="entry name" value="Glutaredoxin"/>
    <property type="match status" value="1"/>
</dbReference>
<evidence type="ECO:0000313" key="3">
    <source>
        <dbReference type="EMBL" id="TDS66191.1"/>
    </source>
</evidence>
<dbReference type="Proteomes" id="UP000295215">
    <property type="component" value="Unassembled WGS sequence"/>
</dbReference>
<dbReference type="InterPro" id="IPR013740">
    <property type="entry name" value="Redoxin"/>
</dbReference>
<keyword evidence="1" id="KW-0732">Signal</keyword>
<comment type="caution">
    <text evidence="3">The sequence shown here is derived from an EMBL/GenBank/DDBJ whole genome shotgun (WGS) entry which is preliminary data.</text>
</comment>
<feature type="signal peptide" evidence="1">
    <location>
        <begin position="1"/>
        <end position="28"/>
    </location>
</feature>
<dbReference type="EMBL" id="SOAG01000001">
    <property type="protein sequence ID" value="TDS66191.1"/>
    <property type="molecule type" value="Genomic_DNA"/>
</dbReference>
<dbReference type="InterPro" id="IPR036249">
    <property type="entry name" value="Thioredoxin-like_sf"/>
</dbReference>
<evidence type="ECO:0000256" key="1">
    <source>
        <dbReference type="SAM" id="SignalP"/>
    </source>
</evidence>
<dbReference type="InterPro" id="IPR013766">
    <property type="entry name" value="Thioredoxin_domain"/>
</dbReference>
<feature type="chain" id="PRO_5020398901" evidence="1">
    <location>
        <begin position="29"/>
        <end position="188"/>
    </location>
</feature>